<dbReference type="FunFam" id="1.10.1300.10:FF:000006">
    <property type="entry name" value="Phosphodiesterase 9A"/>
    <property type="match status" value="1"/>
</dbReference>
<feature type="coiled-coil region" evidence="11">
    <location>
        <begin position="107"/>
        <end position="158"/>
    </location>
</feature>
<dbReference type="OrthoDB" id="546632at2759"/>
<protein>
    <recommendedName>
        <fullName evidence="10">Phosphodiesterase</fullName>
        <ecNumber evidence="10">3.1.4.-</ecNumber>
    </recommendedName>
</protein>
<evidence type="ECO:0000256" key="2">
    <source>
        <dbReference type="ARBA" id="ARBA00022535"/>
    </source>
</evidence>
<keyword evidence="11" id="KW-0175">Coiled coil</keyword>
<dbReference type="PRINTS" id="PR00387">
    <property type="entry name" value="PDIESTERASE1"/>
</dbReference>
<feature type="binding site" evidence="9">
    <location>
        <position position="293"/>
    </location>
    <ligand>
        <name>Zn(2+)</name>
        <dbReference type="ChEBI" id="CHEBI:29105"/>
        <label>1</label>
    </ligand>
</feature>
<evidence type="ECO:0000259" key="12">
    <source>
        <dbReference type="PROSITE" id="PS51845"/>
    </source>
</evidence>
<accession>A0A8S4PU57</accession>
<dbReference type="InterPro" id="IPR003607">
    <property type="entry name" value="HD/PDEase_dom"/>
</dbReference>
<evidence type="ECO:0000256" key="7">
    <source>
        <dbReference type="PIRSR" id="PIRSR623088-1"/>
    </source>
</evidence>
<feature type="binding site" evidence="8">
    <location>
        <position position="453"/>
    </location>
    <ligand>
        <name>AMP</name>
        <dbReference type="ChEBI" id="CHEBI:456215"/>
    </ligand>
</feature>
<reference evidence="13" key="1">
    <citation type="submission" date="2022-03" db="EMBL/GenBank/DDBJ databases">
        <authorList>
            <person name="Martin C."/>
        </authorList>
    </citation>
    <scope>NUCLEOTIDE SEQUENCE</scope>
</reference>
<evidence type="ECO:0000256" key="4">
    <source>
        <dbReference type="ARBA" id="ARBA00022801"/>
    </source>
</evidence>
<dbReference type="GO" id="GO:0007165">
    <property type="term" value="P:signal transduction"/>
    <property type="evidence" value="ECO:0007669"/>
    <property type="project" value="InterPro"/>
</dbReference>
<keyword evidence="3 9" id="KW-0479">Metal-binding</keyword>
<feature type="binding site" evidence="8">
    <location>
        <position position="293"/>
    </location>
    <ligand>
        <name>AMP</name>
        <dbReference type="ChEBI" id="CHEBI:456215"/>
    </ligand>
</feature>
<dbReference type="GO" id="GO:0046872">
    <property type="term" value="F:metal ion binding"/>
    <property type="evidence" value="ECO:0007669"/>
    <property type="project" value="UniProtKB-KW"/>
</dbReference>
<dbReference type="Proteomes" id="UP000749559">
    <property type="component" value="Unassembled WGS sequence"/>
</dbReference>
<evidence type="ECO:0000256" key="8">
    <source>
        <dbReference type="PIRSR" id="PIRSR623088-2"/>
    </source>
</evidence>
<feature type="binding site" evidence="8">
    <location>
        <position position="402"/>
    </location>
    <ligand>
        <name>AMP</name>
        <dbReference type="ChEBI" id="CHEBI:456215"/>
    </ligand>
</feature>
<dbReference type="AlphaFoldDB" id="A0A8S4PU57"/>
<dbReference type="SUPFAM" id="SSF109604">
    <property type="entry name" value="HD-domain/PDEase-like"/>
    <property type="match status" value="1"/>
</dbReference>
<dbReference type="Pfam" id="PF00233">
    <property type="entry name" value="PDEase_I"/>
    <property type="match status" value="1"/>
</dbReference>
<dbReference type="InterPro" id="IPR036971">
    <property type="entry name" value="PDEase_catalytic_dom_sf"/>
</dbReference>
<dbReference type="Gene3D" id="1.10.1300.10">
    <property type="entry name" value="3'5'-cyclic nucleotide phosphodiesterase, catalytic domain"/>
    <property type="match status" value="1"/>
</dbReference>
<keyword evidence="2" id="KW-0140">cGMP</keyword>
<dbReference type="EC" id="3.1.4.-" evidence="10"/>
<comment type="cofactor">
    <cofactor evidence="10">
        <name>a divalent metal cation</name>
        <dbReference type="ChEBI" id="CHEBI:60240"/>
    </cofactor>
    <text evidence="10">Binds 2 divalent metal cations per subunit. Site 1 may preferentially bind zinc ions, while site 2 has a preference for magnesium and/or manganese ions.</text>
</comment>
<feature type="domain" description="PDEase" evidence="12">
    <location>
        <begin position="176"/>
        <end position="497"/>
    </location>
</feature>
<evidence type="ECO:0000313" key="13">
    <source>
        <dbReference type="EMBL" id="CAH1797669.1"/>
    </source>
</evidence>
<proteinExistence type="inferred from homology"/>
<dbReference type="PROSITE" id="PS00126">
    <property type="entry name" value="PDEASE_I_1"/>
    <property type="match status" value="1"/>
</dbReference>
<dbReference type="PANTHER" id="PTHR11347">
    <property type="entry name" value="CYCLIC NUCLEOTIDE PHOSPHODIESTERASE"/>
    <property type="match status" value="1"/>
</dbReference>
<feature type="binding site" evidence="9">
    <location>
        <position position="292"/>
    </location>
    <ligand>
        <name>Zn(2+)</name>
        <dbReference type="ChEBI" id="CHEBI:29105"/>
        <label>1</label>
    </ligand>
</feature>
<gene>
    <name evidence="13" type="ORF">OFUS_LOCUS21906</name>
</gene>
<evidence type="ECO:0000256" key="1">
    <source>
        <dbReference type="ARBA" id="ARBA00000583"/>
    </source>
</evidence>
<organism evidence="13 14">
    <name type="scientific">Owenia fusiformis</name>
    <name type="common">Polychaete worm</name>
    <dbReference type="NCBI Taxonomy" id="6347"/>
    <lineage>
        <taxon>Eukaryota</taxon>
        <taxon>Metazoa</taxon>
        <taxon>Spiralia</taxon>
        <taxon>Lophotrochozoa</taxon>
        <taxon>Annelida</taxon>
        <taxon>Polychaeta</taxon>
        <taxon>Sedentaria</taxon>
        <taxon>Canalipalpata</taxon>
        <taxon>Sabellida</taxon>
        <taxon>Oweniida</taxon>
        <taxon>Oweniidae</taxon>
        <taxon>Owenia</taxon>
    </lineage>
</organism>
<dbReference type="InterPro" id="IPR023088">
    <property type="entry name" value="PDEase"/>
</dbReference>
<dbReference type="CDD" id="cd00077">
    <property type="entry name" value="HDc"/>
    <property type="match status" value="1"/>
</dbReference>
<evidence type="ECO:0000256" key="10">
    <source>
        <dbReference type="RuleBase" id="RU363067"/>
    </source>
</evidence>
<sequence length="518" mass="60068">MGNGASVESSKTVYLDINGKMEKICFGTNCSSLDIQHLLTQAIGKENIASVSLKDKEGALVSVAPTMPVNTNSTPYKVYVKEIVKQPNGNEMLQLVLHQVSEQFNRAFKVEEMKKNLSERLNNLEKKMEFENMKLVEIDRCKKEIVQIKDQIYDAQKKFIVYNHLRSLSDDGKIQLKRDVPTYPKYTLSQETIDYLKQPTFDMWHWEPNEMLSLLEHMYHELGLVHEFNINPVTLKRWLLCVQENYRNNPFHNFRHCFCVTQMMYGMIQLCKLWEKMSREDLGILLTACVCHDLDHPGYNNTYQINAKTDLAIRYNDISPLENHHCAVAFQILSNPETNIFANVAPEVFKRIRAGITMLILATDMARHSEIMESFKGKCDGFDYKSKEHLDTLKMVLIKCCDISNEVRPMEVSEPWVDCLLEEYFNQSDREKMEGLPVAPFMDRDKVTKPTAQIGFIKFVLIPMFETVAKLYNVIERVMVEPLRMARDHYEEMKSKADIMKQNEKQAAVSAKKKALIN</sequence>
<feature type="binding site" evidence="9">
    <location>
        <position position="293"/>
    </location>
    <ligand>
        <name>Zn(2+)</name>
        <dbReference type="ChEBI" id="CHEBI:29105"/>
        <label>2</label>
    </ligand>
</feature>
<comment type="similarity">
    <text evidence="6">Belongs to the cyclic nucleotide phosphodiesterase family. PDE9 subfamily.</text>
</comment>
<name>A0A8S4PU57_OWEFU</name>
<comment type="caution">
    <text evidence="13">The sequence shown here is derived from an EMBL/GenBank/DDBJ whole genome shotgun (WGS) entry which is preliminary data.</text>
</comment>
<comment type="pathway">
    <text evidence="5">Purine metabolism; 3',5'-cyclic GMP degradation; GMP from 3',5'-cyclic GMP: step 1/1.</text>
</comment>
<evidence type="ECO:0000313" key="14">
    <source>
        <dbReference type="Proteomes" id="UP000749559"/>
    </source>
</evidence>
<evidence type="ECO:0000256" key="3">
    <source>
        <dbReference type="ARBA" id="ARBA00022723"/>
    </source>
</evidence>
<evidence type="ECO:0000256" key="9">
    <source>
        <dbReference type="PIRSR" id="PIRSR623088-3"/>
    </source>
</evidence>
<feature type="active site" description="Proton donor" evidence="7">
    <location>
        <position position="252"/>
    </location>
</feature>
<evidence type="ECO:0000256" key="11">
    <source>
        <dbReference type="SAM" id="Coils"/>
    </source>
</evidence>
<feature type="binding site" evidence="9">
    <location>
        <position position="256"/>
    </location>
    <ligand>
        <name>Zn(2+)</name>
        <dbReference type="ChEBI" id="CHEBI:29105"/>
        <label>1</label>
    </ligand>
</feature>
<keyword evidence="4 10" id="KW-0378">Hydrolase</keyword>
<evidence type="ECO:0000256" key="5">
    <source>
        <dbReference type="ARBA" id="ARBA00037913"/>
    </source>
</evidence>
<dbReference type="GO" id="GO:0047555">
    <property type="term" value="F:3',5'-cyclic-GMP phosphodiesterase activity"/>
    <property type="evidence" value="ECO:0007669"/>
    <property type="project" value="UniProtKB-EC"/>
</dbReference>
<feature type="binding site" evidence="8">
    <location>
        <begin position="252"/>
        <end position="256"/>
    </location>
    <ligand>
        <name>AMP</name>
        <dbReference type="ChEBI" id="CHEBI:456215"/>
    </ligand>
</feature>
<dbReference type="InterPro" id="IPR002073">
    <property type="entry name" value="PDEase_catalytic_dom"/>
</dbReference>
<dbReference type="EMBL" id="CAIIXF020000010">
    <property type="protein sequence ID" value="CAH1797669.1"/>
    <property type="molecule type" value="Genomic_DNA"/>
</dbReference>
<keyword evidence="14" id="KW-1185">Reference proteome</keyword>
<dbReference type="InterPro" id="IPR023174">
    <property type="entry name" value="PDEase_CS"/>
</dbReference>
<comment type="catalytic activity">
    <reaction evidence="1">
        <text>3',5'-cyclic GMP + H2O = GMP + H(+)</text>
        <dbReference type="Rhea" id="RHEA:16957"/>
        <dbReference type="ChEBI" id="CHEBI:15377"/>
        <dbReference type="ChEBI" id="CHEBI:15378"/>
        <dbReference type="ChEBI" id="CHEBI:57746"/>
        <dbReference type="ChEBI" id="CHEBI:58115"/>
        <dbReference type="EC" id="3.1.4.35"/>
    </reaction>
</comment>
<evidence type="ECO:0000256" key="6">
    <source>
        <dbReference type="ARBA" id="ARBA00061167"/>
    </source>
</evidence>
<feature type="binding site" evidence="9">
    <location>
        <position position="402"/>
    </location>
    <ligand>
        <name>Zn(2+)</name>
        <dbReference type="ChEBI" id="CHEBI:29105"/>
        <label>1</label>
    </ligand>
</feature>
<dbReference type="PROSITE" id="PS51845">
    <property type="entry name" value="PDEASE_I_2"/>
    <property type="match status" value="1"/>
</dbReference>
<dbReference type="SMART" id="SM00471">
    <property type="entry name" value="HDc"/>
    <property type="match status" value="1"/>
</dbReference>